<dbReference type="Gene3D" id="3.20.20.80">
    <property type="entry name" value="Glycosidases"/>
    <property type="match status" value="1"/>
</dbReference>
<dbReference type="InterPro" id="IPR010916">
    <property type="entry name" value="TonB_box_CS"/>
</dbReference>
<proteinExistence type="predicted"/>
<dbReference type="RefSeq" id="XP_009542721.1">
    <property type="nucleotide sequence ID" value="XM_009544426.1"/>
</dbReference>
<name>W4KKP3_HETIT</name>
<dbReference type="InterPro" id="IPR017853">
    <property type="entry name" value="GH"/>
</dbReference>
<keyword evidence="1" id="KW-0732">Signal</keyword>
<dbReference type="Pfam" id="PF13204">
    <property type="entry name" value="Apiosidase"/>
    <property type="match status" value="1"/>
</dbReference>
<reference evidence="3 4" key="1">
    <citation type="journal article" date="2012" name="New Phytol.">
        <title>Insight into trade-off between wood decay and parasitism from the genome of a fungal forest pathogen.</title>
        <authorList>
            <person name="Olson A."/>
            <person name="Aerts A."/>
            <person name="Asiegbu F."/>
            <person name="Belbahri L."/>
            <person name="Bouzid O."/>
            <person name="Broberg A."/>
            <person name="Canback B."/>
            <person name="Coutinho P.M."/>
            <person name="Cullen D."/>
            <person name="Dalman K."/>
            <person name="Deflorio G."/>
            <person name="van Diepen L.T."/>
            <person name="Dunand C."/>
            <person name="Duplessis S."/>
            <person name="Durling M."/>
            <person name="Gonthier P."/>
            <person name="Grimwood J."/>
            <person name="Fossdal C.G."/>
            <person name="Hansson D."/>
            <person name="Henrissat B."/>
            <person name="Hietala A."/>
            <person name="Himmelstrand K."/>
            <person name="Hoffmeister D."/>
            <person name="Hogberg N."/>
            <person name="James T.Y."/>
            <person name="Karlsson M."/>
            <person name="Kohler A."/>
            <person name="Kues U."/>
            <person name="Lee Y.H."/>
            <person name="Lin Y.C."/>
            <person name="Lind M."/>
            <person name="Lindquist E."/>
            <person name="Lombard V."/>
            <person name="Lucas S."/>
            <person name="Lunden K."/>
            <person name="Morin E."/>
            <person name="Murat C."/>
            <person name="Park J."/>
            <person name="Raffaello T."/>
            <person name="Rouze P."/>
            <person name="Salamov A."/>
            <person name="Schmutz J."/>
            <person name="Solheim H."/>
            <person name="Stahlberg J."/>
            <person name="Velez H."/>
            <person name="de Vries R.P."/>
            <person name="Wiebenga A."/>
            <person name="Woodward S."/>
            <person name="Yakovlev I."/>
            <person name="Garbelotto M."/>
            <person name="Martin F."/>
            <person name="Grigoriev I.V."/>
            <person name="Stenlid J."/>
        </authorList>
    </citation>
    <scope>NUCLEOTIDE SEQUENCE [LARGE SCALE GENOMIC DNA]</scope>
    <source>
        <strain evidence="3 4">TC 32-1</strain>
    </source>
</reference>
<sequence>MLRRPLAHWVLAAAAIARALVAATSVPESNTAEPASRWRHLALYTRDTFVVDAQGNPFFWQGDTAWELFHRLNRSEVVHYLDDRKAKGFNVIMTVAIPELNVTAPNRYGELPLVDLDPTKPNPEYFANVDWCIDRATERGMRVAIARLFRFRFSSSLPRLDTLTCPTGWHGPPILFNATNAAVYGEWFGRRYAGLPKIVGADSDRWWPTNITAYNVARAKNAGQATDVGGIGRLPFADTGDVWEAL</sequence>
<feature type="non-terminal residue" evidence="3">
    <location>
        <position position="246"/>
    </location>
</feature>
<dbReference type="STRING" id="747525.W4KKP3"/>
<dbReference type="PROSITE" id="PS00430">
    <property type="entry name" value="TONB_DEPENDENT_REC_1"/>
    <property type="match status" value="1"/>
</dbReference>
<dbReference type="InterPro" id="IPR025277">
    <property type="entry name" value="Apiosidase-like_cat_dom"/>
</dbReference>
<keyword evidence="4" id="KW-1185">Reference proteome</keyword>
<evidence type="ECO:0000313" key="3">
    <source>
        <dbReference type="EMBL" id="ETW85915.1"/>
    </source>
</evidence>
<dbReference type="OrthoDB" id="2581507at2759"/>
<dbReference type="Proteomes" id="UP000030671">
    <property type="component" value="Unassembled WGS sequence"/>
</dbReference>
<evidence type="ECO:0000259" key="2">
    <source>
        <dbReference type="Pfam" id="PF13204"/>
    </source>
</evidence>
<organism evidence="3 4">
    <name type="scientific">Heterobasidion irregulare (strain TC 32-1)</name>
    <dbReference type="NCBI Taxonomy" id="747525"/>
    <lineage>
        <taxon>Eukaryota</taxon>
        <taxon>Fungi</taxon>
        <taxon>Dikarya</taxon>
        <taxon>Basidiomycota</taxon>
        <taxon>Agaricomycotina</taxon>
        <taxon>Agaricomycetes</taxon>
        <taxon>Russulales</taxon>
        <taxon>Bondarzewiaceae</taxon>
        <taxon>Heterobasidion</taxon>
        <taxon>Heterobasidion annosum species complex</taxon>
    </lineage>
</organism>
<dbReference type="eggNOG" id="ENOG502RX0M">
    <property type="taxonomic scope" value="Eukaryota"/>
</dbReference>
<protein>
    <recommendedName>
        <fullName evidence="2">Apiosidase-like catalytic domain-containing protein</fullName>
    </recommendedName>
</protein>
<dbReference type="InParanoid" id="W4KKP3"/>
<feature type="chain" id="PRO_5004845464" description="Apiosidase-like catalytic domain-containing protein" evidence="1">
    <location>
        <begin position="24"/>
        <end position="246"/>
    </location>
</feature>
<evidence type="ECO:0000313" key="4">
    <source>
        <dbReference type="Proteomes" id="UP000030671"/>
    </source>
</evidence>
<dbReference type="AlphaFoldDB" id="W4KKP3"/>
<feature type="signal peptide" evidence="1">
    <location>
        <begin position="1"/>
        <end position="23"/>
    </location>
</feature>
<gene>
    <name evidence="3" type="ORF">HETIRDRAFT_100517</name>
</gene>
<dbReference type="SUPFAM" id="SSF51445">
    <property type="entry name" value="(Trans)glycosidases"/>
    <property type="match status" value="1"/>
</dbReference>
<accession>W4KKP3</accession>
<evidence type="ECO:0000256" key="1">
    <source>
        <dbReference type="SAM" id="SignalP"/>
    </source>
</evidence>
<feature type="domain" description="Apiosidase-like catalytic" evidence="2">
    <location>
        <begin position="48"/>
        <end position="205"/>
    </location>
</feature>
<dbReference type="HOGENOM" id="CLU_1131324_0_0_1"/>
<dbReference type="PANTHER" id="PTHR37836">
    <property type="entry name" value="LMO1036 PROTEIN"/>
    <property type="match status" value="1"/>
</dbReference>
<dbReference type="PANTHER" id="PTHR37836:SF2">
    <property type="entry name" value="DUF4038 DOMAIN-CONTAINING PROTEIN"/>
    <property type="match status" value="1"/>
</dbReference>
<dbReference type="GeneID" id="20665691"/>
<dbReference type="KEGG" id="hir:HETIRDRAFT_100517"/>
<dbReference type="EMBL" id="KI925455">
    <property type="protein sequence ID" value="ETW85915.1"/>
    <property type="molecule type" value="Genomic_DNA"/>
</dbReference>